<evidence type="ECO:0000313" key="2">
    <source>
        <dbReference type="Proteomes" id="UP000231648"/>
    </source>
</evidence>
<dbReference type="AlphaFoldDB" id="A0A2M8KCQ2"/>
<reference evidence="2" key="1">
    <citation type="submission" date="2017-09" db="EMBL/GenBank/DDBJ databases">
        <title>Depth-based differentiation of microbial function through sediment-hosted aquifers and enrichment of novel symbionts in the deep terrestrial subsurface.</title>
        <authorList>
            <person name="Probst A.J."/>
            <person name="Ladd B."/>
            <person name="Jarett J.K."/>
            <person name="Geller-Mcgrath D.E."/>
            <person name="Sieber C.M.K."/>
            <person name="Emerson J.B."/>
            <person name="Anantharaman K."/>
            <person name="Thomas B.C."/>
            <person name="Malmstrom R."/>
            <person name="Stieglmeier M."/>
            <person name="Klingl A."/>
            <person name="Woyke T."/>
            <person name="Ryan C.M."/>
            <person name="Banfield J.F."/>
        </authorList>
    </citation>
    <scope>NUCLEOTIDE SEQUENCE [LARGE SCALE GENOMIC DNA]</scope>
</reference>
<accession>A0A2M8KCQ2</accession>
<dbReference type="EMBL" id="PFDX01000007">
    <property type="protein sequence ID" value="PJE57697.1"/>
    <property type="molecule type" value="Genomic_DNA"/>
</dbReference>
<organism evidence="1 2">
    <name type="scientific">Candidatus Portnoybacteria bacterium CG10_big_fil_rev_8_21_14_0_10_38_18</name>
    <dbReference type="NCBI Taxonomy" id="1974813"/>
    <lineage>
        <taxon>Bacteria</taxon>
        <taxon>Candidatus Portnoyibacteriota</taxon>
    </lineage>
</organism>
<evidence type="ECO:0008006" key="3">
    <source>
        <dbReference type="Google" id="ProtNLM"/>
    </source>
</evidence>
<dbReference type="Proteomes" id="UP000231648">
    <property type="component" value="Unassembled WGS sequence"/>
</dbReference>
<protein>
    <recommendedName>
        <fullName evidence="3">DUF4258 domain-containing protein</fullName>
    </recommendedName>
</protein>
<name>A0A2M8KCQ2_9BACT</name>
<comment type="caution">
    <text evidence="1">The sequence shown here is derived from an EMBL/GenBank/DDBJ whole genome shotgun (WGS) entry which is preliminary data.</text>
</comment>
<gene>
    <name evidence="1" type="ORF">COU82_00565</name>
</gene>
<proteinExistence type="predicted"/>
<sequence length="114" mass="13004">MRLKIPKNTERISWTNHSIDKMRYYGLSEARLKRVLNNPKRKELGIAPGTVAIMQSAGSKKHPTEIWIMYQNLKGGKIRIITAWRYPAKSPIRGPIPIPPEILEELGEITNSPC</sequence>
<evidence type="ECO:0000313" key="1">
    <source>
        <dbReference type="EMBL" id="PJE57697.1"/>
    </source>
</evidence>